<keyword evidence="1" id="KW-0732">Signal</keyword>
<feature type="region of interest" description="Disordered" evidence="4">
    <location>
        <begin position="362"/>
        <end position="422"/>
    </location>
</feature>
<dbReference type="Pfam" id="PF20009">
    <property type="entry name" value="GEVED"/>
    <property type="match status" value="1"/>
</dbReference>
<keyword evidence="7" id="KW-1185">Reference proteome</keyword>
<protein>
    <recommendedName>
        <fullName evidence="5">Calx-beta domain-containing protein</fullName>
    </recommendedName>
</protein>
<feature type="domain" description="Calx-beta" evidence="5">
    <location>
        <begin position="902"/>
        <end position="1001"/>
    </location>
</feature>
<name>A0A7M2WY83_9BACT</name>
<accession>A0A7M2WY83</accession>
<dbReference type="InterPro" id="IPR045474">
    <property type="entry name" value="GEVED"/>
</dbReference>
<dbReference type="PANTHER" id="PTHR37494:SF1">
    <property type="entry name" value="STAPHYLOCOCCUS AUREUS SURFACE PROTEIN A"/>
    <property type="match status" value="1"/>
</dbReference>
<dbReference type="Gene3D" id="2.60.40.2030">
    <property type="match status" value="3"/>
</dbReference>
<evidence type="ECO:0000256" key="1">
    <source>
        <dbReference type="ARBA" id="ARBA00022729"/>
    </source>
</evidence>
<feature type="domain" description="Calx-beta" evidence="5">
    <location>
        <begin position="786"/>
        <end position="887"/>
    </location>
</feature>
<dbReference type="SUPFAM" id="SSF141072">
    <property type="entry name" value="CalX-like"/>
    <property type="match status" value="3"/>
</dbReference>
<evidence type="ECO:0000256" key="2">
    <source>
        <dbReference type="ARBA" id="ARBA00022737"/>
    </source>
</evidence>
<keyword evidence="2" id="KW-0677">Repeat</keyword>
<dbReference type="PANTHER" id="PTHR37494">
    <property type="entry name" value="HEMAGGLUTININ"/>
    <property type="match status" value="1"/>
</dbReference>
<evidence type="ECO:0000259" key="5">
    <source>
        <dbReference type="SMART" id="SM00237"/>
    </source>
</evidence>
<keyword evidence="3" id="KW-0106">Calcium</keyword>
<evidence type="ECO:0000256" key="4">
    <source>
        <dbReference type="SAM" id="MobiDB-lite"/>
    </source>
</evidence>
<dbReference type="EMBL" id="CP063458">
    <property type="protein sequence ID" value="QOV89480.1"/>
    <property type="molecule type" value="Genomic_DNA"/>
</dbReference>
<dbReference type="GO" id="GO:0007154">
    <property type="term" value="P:cell communication"/>
    <property type="evidence" value="ECO:0007669"/>
    <property type="project" value="InterPro"/>
</dbReference>
<evidence type="ECO:0000256" key="3">
    <source>
        <dbReference type="ARBA" id="ARBA00022837"/>
    </source>
</evidence>
<dbReference type="InterPro" id="IPR059226">
    <property type="entry name" value="Choice_anch_Q_dom"/>
</dbReference>
<dbReference type="InterPro" id="IPR038081">
    <property type="entry name" value="CalX-like_sf"/>
</dbReference>
<dbReference type="Pfam" id="PF03160">
    <property type="entry name" value="Calx-beta"/>
    <property type="match status" value="3"/>
</dbReference>
<dbReference type="KEGG" id="hbs:IPV69_25330"/>
<organism evidence="6 7">
    <name type="scientific">Humisphaera borealis</name>
    <dbReference type="NCBI Taxonomy" id="2807512"/>
    <lineage>
        <taxon>Bacteria</taxon>
        <taxon>Pseudomonadati</taxon>
        <taxon>Planctomycetota</taxon>
        <taxon>Phycisphaerae</taxon>
        <taxon>Tepidisphaerales</taxon>
        <taxon>Tepidisphaeraceae</taxon>
        <taxon>Humisphaera</taxon>
    </lineage>
</organism>
<dbReference type="SMART" id="SM00237">
    <property type="entry name" value="Calx_beta"/>
    <property type="match status" value="3"/>
</dbReference>
<dbReference type="InterPro" id="IPR003644">
    <property type="entry name" value="Calx_beta"/>
</dbReference>
<dbReference type="GO" id="GO:0016020">
    <property type="term" value="C:membrane"/>
    <property type="evidence" value="ECO:0007669"/>
    <property type="project" value="InterPro"/>
</dbReference>
<dbReference type="AlphaFoldDB" id="A0A7M2WY83"/>
<feature type="compositionally biased region" description="Gly residues" evidence="4">
    <location>
        <begin position="363"/>
        <end position="395"/>
    </location>
</feature>
<feature type="domain" description="Calx-beta" evidence="5">
    <location>
        <begin position="670"/>
        <end position="774"/>
    </location>
</feature>
<evidence type="ECO:0000313" key="7">
    <source>
        <dbReference type="Proteomes" id="UP000593765"/>
    </source>
</evidence>
<reference evidence="6 7" key="1">
    <citation type="submission" date="2020-10" db="EMBL/GenBank/DDBJ databases">
        <title>Wide distribution of Phycisphaera-like planctomycetes from WD2101 soil group in peatlands and genome analysis of the first cultivated representative.</title>
        <authorList>
            <person name="Dedysh S.N."/>
            <person name="Beletsky A.V."/>
            <person name="Ivanova A."/>
            <person name="Kulichevskaya I.S."/>
            <person name="Suzina N.E."/>
            <person name="Philippov D.A."/>
            <person name="Rakitin A.L."/>
            <person name="Mardanov A.V."/>
            <person name="Ravin N.V."/>
        </authorList>
    </citation>
    <scope>NUCLEOTIDE SEQUENCE [LARGE SCALE GENOMIC DNA]</scope>
    <source>
        <strain evidence="6 7">M1803</strain>
    </source>
</reference>
<dbReference type="RefSeq" id="WP_206292521.1">
    <property type="nucleotide sequence ID" value="NZ_CP063458.1"/>
</dbReference>
<evidence type="ECO:0000313" key="6">
    <source>
        <dbReference type="EMBL" id="QOV89480.1"/>
    </source>
</evidence>
<sequence>MLRLIDRRKRSRSVRLLRDGAFSAVAKIESLEVRRLMIAFDYGDAPDSFGTLSASSGPAHVAFSGIILGTGRTNDSDGQPSAVANGDANDDGVFIGAASLQDQTLSGPSASLNVNLSTQLSSQTAGFLNAWIDFEGNGTFDAADKVADNVAVSVGNNALAATVPGSAKAGTTYARFRLTSASTPGMLPTGTASGGEVEDYRLTISRTPSPIVTTSVDEDDGTSDPAFGAGTSLREALAYANSNADASTITFAPGLAGQTINVTTTGDGTAGPSAFAITTDVTIEGLTGDDGVTIAGGGATSNRRGFYVAPTGSLTLKHLTISDFRHKGGNGSGGGGAGGMGGAIFNNGGTVSIVSSTLSGNTAQGGSGAGGGAGGTGGGGGLGGDSTGLEGGPPNGGATQSAATGFGGGGGGGSGGHDGGFGGGGGSGLGVAGKGGFGGGGGSVSSGTPGTGGFGAGDGIRSGFGITGAGGGAGLGGAVFNNAGIVSVLNSTLTENSAIGGVSASNSSSTQGKGLGGAIFNYNGTLNLNFATISGNNLTSPQSPYQQTLHIHSLNDSSLIVANVSINNSIVGEDLDPNVDTVPWGLVIQNLGGGNTSISGANNLIRMPSGFTGGNSIENPDLEPLADNGGPTKTIALQATSPAIDAGNDALIPVGTNTDQRGRDRTSGTADIGAFEVQSTATVSIGDVSLAEGNTGTTVFTFDVTRTDGSGTASVQWATANGSTPGAIAQAGFDYLAANGTVDFAEGELTKTVTVNIHGDTDIESDQDFVINLSNPDKLVIDDGQGVGTIVNDDVPPPTLYIADATVTEGDSGFKNLNFVVELDRRVNQPVTFKYGTASGTAASGADFAAKVGTFTIPAFGKTAVLTIQVKGDTIYEANETFFVNLSAPTMAIIGDGQGKGTVVNNDPLPKIRINNAPNVFEGNSGTRTMTFTVTLDRASSTPVSVNFATADGTAKAALNDYVSRSGTITFAAGQTSKTITVTIVGDTRKGGNETVFVNLTSPLGATIADSQGVGTILNDD</sequence>
<proteinExistence type="predicted"/>
<dbReference type="Proteomes" id="UP000593765">
    <property type="component" value="Chromosome"/>
</dbReference>
<dbReference type="NCBIfam" id="NF041518">
    <property type="entry name" value="choice_anch_Q"/>
    <property type="match status" value="1"/>
</dbReference>
<gene>
    <name evidence="6" type="ORF">IPV69_25330</name>
</gene>
<feature type="compositionally biased region" description="Gly residues" evidence="4">
    <location>
        <begin position="405"/>
        <end position="422"/>
    </location>
</feature>